<reference evidence="5 6" key="1">
    <citation type="submission" date="2018-10" db="EMBL/GenBank/DDBJ databases">
        <title>Genomic Encyclopedia of Archaeal and Bacterial Type Strains, Phase II (KMG-II): from individual species to whole genera.</title>
        <authorList>
            <person name="Goeker M."/>
        </authorList>
    </citation>
    <scope>NUCLEOTIDE SEQUENCE [LARGE SCALE GENOMIC DNA]</scope>
    <source>
        <strain evidence="5 6">DSM 14954</strain>
    </source>
</reference>
<accession>A0A660LD50</accession>
<dbReference type="Gene3D" id="2.40.30.90">
    <property type="entry name" value="Bacterial fluorinating enzyme like"/>
    <property type="match status" value="1"/>
</dbReference>
<name>A0A660LD50_9ACTN</name>
<dbReference type="InterPro" id="IPR023227">
    <property type="entry name" value="SAM_OH_AdoTrfase_C_sf"/>
</dbReference>
<feature type="domain" description="S-adenosyl-l-methionine hydroxide adenosyltransferase C-terminal" evidence="4">
    <location>
        <begin position="165"/>
        <end position="239"/>
    </location>
</feature>
<dbReference type="OrthoDB" id="9792195at2"/>
<dbReference type="SUPFAM" id="SSF101852">
    <property type="entry name" value="Bacterial fluorinating enzyme, C-terminal domain"/>
    <property type="match status" value="1"/>
</dbReference>
<comment type="caution">
    <text evidence="5">The sequence shown here is derived from an EMBL/GenBank/DDBJ whole genome shotgun (WGS) entry which is preliminary data.</text>
</comment>
<dbReference type="InterPro" id="IPR046470">
    <property type="entry name" value="SAM_HAT_C"/>
</dbReference>
<dbReference type="InterPro" id="IPR023228">
    <property type="entry name" value="SAM_OH_AdoTrfase_N_sf"/>
</dbReference>
<dbReference type="PANTHER" id="PTHR35092">
    <property type="entry name" value="CHLORINASE MJ1651"/>
    <property type="match status" value="1"/>
</dbReference>
<dbReference type="EMBL" id="RBIL01000001">
    <property type="protein sequence ID" value="RKQ92529.1"/>
    <property type="molecule type" value="Genomic_DNA"/>
</dbReference>
<dbReference type="PIRSF" id="PIRSF006779">
    <property type="entry name" value="UCP006779"/>
    <property type="match status" value="1"/>
</dbReference>
<dbReference type="Proteomes" id="UP000278962">
    <property type="component" value="Unassembled WGS sequence"/>
</dbReference>
<proteinExistence type="inferred from homology"/>
<dbReference type="AlphaFoldDB" id="A0A660LD50"/>
<dbReference type="RefSeq" id="WP_121250220.1">
    <property type="nucleotide sequence ID" value="NZ_RBIL01000001.1"/>
</dbReference>
<dbReference type="SUPFAM" id="SSF102522">
    <property type="entry name" value="Bacterial fluorinating enzyme, N-terminal domain"/>
    <property type="match status" value="1"/>
</dbReference>
<evidence type="ECO:0000256" key="1">
    <source>
        <dbReference type="ARBA" id="ARBA00022691"/>
    </source>
</evidence>
<comment type="similarity">
    <text evidence="2">Belongs to the SAM hydrolase / SAM-dependent halogenase family.</text>
</comment>
<dbReference type="Gene3D" id="3.40.50.10790">
    <property type="entry name" value="S-adenosyl-l-methionine hydroxide adenosyltransferase, N-terminal"/>
    <property type="match status" value="1"/>
</dbReference>
<dbReference type="InterPro" id="IPR046469">
    <property type="entry name" value="SAM_HAT_N"/>
</dbReference>
<feature type="domain" description="S-adenosyl-l-methionine hydroxide adenosyltransferase N-terminal" evidence="3">
    <location>
        <begin position="3"/>
        <end position="143"/>
    </location>
</feature>
<dbReference type="Pfam" id="PF01887">
    <property type="entry name" value="SAM_HAT_N"/>
    <property type="match status" value="1"/>
</dbReference>
<keyword evidence="6" id="KW-1185">Reference proteome</keyword>
<evidence type="ECO:0000259" key="4">
    <source>
        <dbReference type="Pfam" id="PF20257"/>
    </source>
</evidence>
<gene>
    <name evidence="5" type="ORF">C8N24_2379</name>
</gene>
<protein>
    <recommendedName>
        <fullName evidence="7">S-adenosyl-l-methionine hydroxide adenosyltransferase</fullName>
    </recommendedName>
</protein>
<keyword evidence="1" id="KW-0949">S-adenosyl-L-methionine</keyword>
<dbReference type="InterPro" id="IPR002747">
    <property type="entry name" value="SAM_OH_AdoTrfase"/>
</dbReference>
<dbReference type="PANTHER" id="PTHR35092:SF1">
    <property type="entry name" value="CHLORINASE MJ1651"/>
    <property type="match status" value="1"/>
</dbReference>
<evidence type="ECO:0000313" key="5">
    <source>
        <dbReference type="EMBL" id="RKQ92529.1"/>
    </source>
</evidence>
<dbReference type="Pfam" id="PF20257">
    <property type="entry name" value="SAM_HAT_C"/>
    <property type="match status" value="1"/>
</dbReference>
<evidence type="ECO:0000313" key="6">
    <source>
        <dbReference type="Proteomes" id="UP000278962"/>
    </source>
</evidence>
<evidence type="ECO:0008006" key="7">
    <source>
        <dbReference type="Google" id="ProtNLM"/>
    </source>
</evidence>
<evidence type="ECO:0000256" key="2">
    <source>
        <dbReference type="ARBA" id="ARBA00024035"/>
    </source>
</evidence>
<sequence length="242" mass="24714">MFVTFLSDYGPGDEYAGVVEGVIATIAPDVRVIHLGHGVPPQDVRTGARRLARALPFTPAGVHLAVVDPGVGGERRALAIRCGARWLVGPDNGLLVPAAEVFGIDEVVDVSESPWRLQPVSATFHGRDVFGPVAAHLALGATPSGQRVDGASLVRLPALPADKVHVVEVDGFGNLITDAALPPGERVRIGGHEVVVGRTFGDAAPGGLVIYEDSAGDVAVAVNGGSAAARLGVGAGDELELA</sequence>
<organism evidence="5 6">
    <name type="scientific">Solirubrobacter pauli</name>
    <dbReference type="NCBI Taxonomy" id="166793"/>
    <lineage>
        <taxon>Bacteria</taxon>
        <taxon>Bacillati</taxon>
        <taxon>Actinomycetota</taxon>
        <taxon>Thermoleophilia</taxon>
        <taxon>Solirubrobacterales</taxon>
        <taxon>Solirubrobacteraceae</taxon>
        <taxon>Solirubrobacter</taxon>
    </lineage>
</organism>
<evidence type="ECO:0000259" key="3">
    <source>
        <dbReference type="Pfam" id="PF01887"/>
    </source>
</evidence>